<evidence type="ECO:0000313" key="3">
    <source>
        <dbReference type="Proteomes" id="UP000663888"/>
    </source>
</evidence>
<feature type="region of interest" description="Disordered" evidence="1">
    <location>
        <begin position="1"/>
        <end position="20"/>
    </location>
</feature>
<dbReference type="EMBL" id="CAJMWX010000232">
    <property type="protein sequence ID" value="CAE6409393.1"/>
    <property type="molecule type" value="Genomic_DNA"/>
</dbReference>
<sequence>MIGSLRPSVPELVLDSDSEGGTPLVTPIHTSFGNISNTAGATEISVGLDKFIYAGCNRLDKRPLEEGWHNCPPAPRIGSGSFESSFWLNTPVDSSIGNSGDNHDRVFHASTSLQRPLGPKDSKYSRAERRRAETLPTHEDPDTLEKRNDICTFPQTPLPGTKLWSSGTESVAPISHWSLNLEKKQAIWCSLQLHSITPSVSVKPNLSKRLVSNSKIKSAEQLAPDTPTRIVKWNLGLGLTLDDITEPDGCGASIGELSVEFAEDSFFNLDTDSEYCSTADTTLNTTIETIPDMALPCLRSPVGSATRDLGPELGNTPQPRMWSLQCHHENVKRQRGQTFTTSSPGTRLAYRTGFPSEIDIACLVGRLRVREHGGFCTLLNGTAREFVAGECSLNEAQRKSDHHVADAPIFTLLPPIEL</sequence>
<name>A0A8H2WWI3_9AGAM</name>
<feature type="compositionally biased region" description="Basic and acidic residues" evidence="1">
    <location>
        <begin position="118"/>
        <end position="149"/>
    </location>
</feature>
<evidence type="ECO:0000313" key="2">
    <source>
        <dbReference type="EMBL" id="CAE6409393.1"/>
    </source>
</evidence>
<comment type="caution">
    <text evidence="2">The sequence shown here is derived from an EMBL/GenBank/DDBJ whole genome shotgun (WGS) entry which is preliminary data.</text>
</comment>
<reference evidence="2" key="1">
    <citation type="submission" date="2021-01" db="EMBL/GenBank/DDBJ databases">
        <authorList>
            <person name="Kaushik A."/>
        </authorList>
    </citation>
    <scope>NUCLEOTIDE SEQUENCE</scope>
    <source>
        <strain evidence="2">AG4-R118</strain>
    </source>
</reference>
<evidence type="ECO:0000256" key="1">
    <source>
        <dbReference type="SAM" id="MobiDB-lite"/>
    </source>
</evidence>
<dbReference type="AlphaFoldDB" id="A0A8H2WWI3"/>
<feature type="region of interest" description="Disordered" evidence="1">
    <location>
        <begin position="98"/>
        <end position="149"/>
    </location>
</feature>
<accession>A0A8H2WWI3</accession>
<proteinExistence type="predicted"/>
<protein>
    <submittedName>
        <fullName evidence="2">Uncharacterized protein</fullName>
    </submittedName>
</protein>
<organism evidence="2 3">
    <name type="scientific">Rhizoctonia solani</name>
    <dbReference type="NCBI Taxonomy" id="456999"/>
    <lineage>
        <taxon>Eukaryota</taxon>
        <taxon>Fungi</taxon>
        <taxon>Dikarya</taxon>
        <taxon>Basidiomycota</taxon>
        <taxon>Agaricomycotina</taxon>
        <taxon>Agaricomycetes</taxon>
        <taxon>Cantharellales</taxon>
        <taxon>Ceratobasidiaceae</taxon>
        <taxon>Rhizoctonia</taxon>
    </lineage>
</organism>
<gene>
    <name evidence="2" type="ORF">RDB_LOCUS10253</name>
</gene>
<dbReference type="Proteomes" id="UP000663888">
    <property type="component" value="Unassembled WGS sequence"/>
</dbReference>